<keyword evidence="3" id="KW-1185">Reference proteome</keyword>
<protein>
    <submittedName>
        <fullName evidence="2">DUF1345 domain-containing protein</fullName>
    </submittedName>
</protein>
<dbReference type="EMBL" id="QUSW01000001">
    <property type="protein sequence ID" value="RQP26181.1"/>
    <property type="molecule type" value="Genomic_DNA"/>
</dbReference>
<keyword evidence="1" id="KW-1133">Transmembrane helix</keyword>
<feature type="transmembrane region" description="Helical" evidence="1">
    <location>
        <begin position="186"/>
        <end position="209"/>
    </location>
</feature>
<dbReference type="InterPro" id="IPR009781">
    <property type="entry name" value="DUF1345"/>
</dbReference>
<feature type="transmembrane region" description="Helical" evidence="1">
    <location>
        <begin position="36"/>
        <end position="54"/>
    </location>
</feature>
<feature type="transmembrane region" description="Helical" evidence="1">
    <location>
        <begin position="75"/>
        <end position="97"/>
    </location>
</feature>
<feature type="transmembrane region" description="Helical" evidence="1">
    <location>
        <begin position="109"/>
        <end position="136"/>
    </location>
</feature>
<dbReference type="AlphaFoldDB" id="A0A3N7HYJ7"/>
<keyword evidence="1" id="KW-0472">Membrane</keyword>
<sequence length="213" mass="22879">MANHFRARPRMLIAAAIGIAVGLAVPASTVVTRALIGWNMAVWLYLALIATSMYRADHGRLKRAALAHSEGALTVSVLVVLASLASLAAIVLELAASRQGHMQPGTAQVALTLVTVTGSWLLLPTLFTLNYASLYYSREPGMGLGFPGADPQFRPHYVDFLYFSFTIAVALQTSDVTVTDKTMRMVVLAQSVLSFVFNTAVLAFFINIASGLF</sequence>
<reference evidence="2 3" key="2">
    <citation type="submission" date="2018-12" db="EMBL/GenBank/DDBJ databases">
        <title>Rhizobacter gummiphilus sp. nov., a rubber-degrading bacterium isolated from the soil of a botanical garden in Japan.</title>
        <authorList>
            <person name="Shunsuke S.S."/>
        </authorList>
    </citation>
    <scope>NUCLEOTIDE SEQUENCE [LARGE SCALE GENOMIC DNA]</scope>
    <source>
        <strain evidence="2 3">S-16</strain>
    </source>
</reference>
<dbReference type="RefSeq" id="WP_124538855.1">
    <property type="nucleotide sequence ID" value="NZ_QUSW01000001.1"/>
</dbReference>
<comment type="caution">
    <text evidence="2">The sequence shown here is derived from an EMBL/GenBank/DDBJ whole genome shotgun (WGS) entry which is preliminary data.</text>
</comment>
<name>A0A3N7HYJ7_9BURK</name>
<evidence type="ECO:0000313" key="3">
    <source>
        <dbReference type="Proteomes" id="UP000267464"/>
    </source>
</evidence>
<evidence type="ECO:0000256" key="1">
    <source>
        <dbReference type="SAM" id="Phobius"/>
    </source>
</evidence>
<gene>
    <name evidence="2" type="ORF">DZC73_03855</name>
</gene>
<proteinExistence type="predicted"/>
<evidence type="ECO:0000313" key="2">
    <source>
        <dbReference type="EMBL" id="RQP26181.1"/>
    </source>
</evidence>
<dbReference type="Pfam" id="PF07077">
    <property type="entry name" value="DUF1345"/>
    <property type="match status" value="1"/>
</dbReference>
<organism evidence="2 3">
    <name type="scientific">Piscinibacter terrae</name>
    <dbReference type="NCBI Taxonomy" id="2496871"/>
    <lineage>
        <taxon>Bacteria</taxon>
        <taxon>Pseudomonadati</taxon>
        <taxon>Pseudomonadota</taxon>
        <taxon>Betaproteobacteria</taxon>
        <taxon>Burkholderiales</taxon>
        <taxon>Sphaerotilaceae</taxon>
        <taxon>Piscinibacter</taxon>
    </lineage>
</organism>
<dbReference type="OrthoDB" id="64737at2"/>
<dbReference type="Proteomes" id="UP000267464">
    <property type="component" value="Unassembled WGS sequence"/>
</dbReference>
<accession>A0A3N7HYJ7</accession>
<keyword evidence="1" id="KW-0812">Transmembrane</keyword>
<reference evidence="2 3" key="1">
    <citation type="submission" date="2018-08" db="EMBL/GenBank/DDBJ databases">
        <authorList>
            <person name="Khan S.A."/>
            <person name="Jeon C.O."/>
            <person name="Chun B.H."/>
            <person name="Jeong S.E."/>
        </authorList>
    </citation>
    <scope>NUCLEOTIDE SEQUENCE [LARGE SCALE GENOMIC DNA]</scope>
    <source>
        <strain evidence="2 3">S-16</strain>
    </source>
</reference>